<name>A0A9N9EP35_9GLOM</name>
<dbReference type="EMBL" id="CAJVPY010007551">
    <property type="protein sequence ID" value="CAG8682290.1"/>
    <property type="molecule type" value="Genomic_DNA"/>
</dbReference>
<dbReference type="Proteomes" id="UP000789405">
    <property type="component" value="Unassembled WGS sequence"/>
</dbReference>
<keyword evidence="2" id="KW-1185">Reference proteome</keyword>
<sequence>MNPDEESDIKRSFAYADNEIKEMHITVSNSQTSMYTSRLINTKEIILAYESAEFGDFSLLICALN</sequence>
<dbReference type="AlphaFoldDB" id="A0A9N9EP35"/>
<proteinExistence type="predicted"/>
<evidence type="ECO:0000313" key="1">
    <source>
        <dbReference type="EMBL" id="CAG8682290.1"/>
    </source>
</evidence>
<evidence type="ECO:0000313" key="2">
    <source>
        <dbReference type="Proteomes" id="UP000789405"/>
    </source>
</evidence>
<comment type="caution">
    <text evidence="1">The sequence shown here is derived from an EMBL/GenBank/DDBJ whole genome shotgun (WGS) entry which is preliminary data.</text>
</comment>
<protein>
    <submittedName>
        <fullName evidence="1">8253_t:CDS:1</fullName>
    </submittedName>
</protein>
<organism evidence="1 2">
    <name type="scientific">Dentiscutata erythropus</name>
    <dbReference type="NCBI Taxonomy" id="1348616"/>
    <lineage>
        <taxon>Eukaryota</taxon>
        <taxon>Fungi</taxon>
        <taxon>Fungi incertae sedis</taxon>
        <taxon>Mucoromycota</taxon>
        <taxon>Glomeromycotina</taxon>
        <taxon>Glomeromycetes</taxon>
        <taxon>Diversisporales</taxon>
        <taxon>Gigasporaceae</taxon>
        <taxon>Dentiscutata</taxon>
    </lineage>
</organism>
<accession>A0A9N9EP35</accession>
<gene>
    <name evidence="1" type="ORF">DERYTH_LOCUS11880</name>
</gene>
<reference evidence="1" key="1">
    <citation type="submission" date="2021-06" db="EMBL/GenBank/DDBJ databases">
        <authorList>
            <person name="Kallberg Y."/>
            <person name="Tangrot J."/>
            <person name="Rosling A."/>
        </authorList>
    </citation>
    <scope>NUCLEOTIDE SEQUENCE</scope>
    <source>
        <strain evidence="1">MA453B</strain>
    </source>
</reference>